<dbReference type="InterPro" id="IPR001841">
    <property type="entry name" value="Znf_RING"/>
</dbReference>
<dbReference type="OrthoDB" id="9410880at2759"/>
<dbReference type="Bgee" id="ENSACAG00000028832">
    <property type="expression patterns" value="Expressed in ovary and 1 other cell type or tissue"/>
</dbReference>
<protein>
    <recommendedName>
        <fullName evidence="14">Zinc finger protein RFP-like</fullName>
    </recommendedName>
</protein>
<dbReference type="InterPro" id="IPR050143">
    <property type="entry name" value="TRIM/RBCC"/>
</dbReference>
<dbReference type="Pfam" id="PF15227">
    <property type="entry name" value="zf-C3HC4_4"/>
    <property type="match status" value="1"/>
</dbReference>
<evidence type="ECO:0000313" key="13">
    <source>
        <dbReference type="Proteomes" id="UP000001646"/>
    </source>
</evidence>
<evidence type="ECO:0000256" key="4">
    <source>
        <dbReference type="ARBA" id="ARBA00022771"/>
    </source>
</evidence>
<dbReference type="GO" id="GO:0061630">
    <property type="term" value="F:ubiquitin protein ligase activity"/>
    <property type="evidence" value="ECO:0000318"/>
    <property type="project" value="GO_Central"/>
</dbReference>
<sequence>MSSRSPRKRLQAEATCPSCLEYFIDPMILDCGHNLCFRCISHIWRNPQVMARCPQCTAMVHRQNFKANLQLANMVEIARALGKQLKVERDGGKCCKKHQEALKLFCKDDKIPICLVCDRSKQHIKHHVVPVEEVDQEYQIWNCLETLREERDKILAYKTLMEKESQDLLKKTKAERTETAVEFQNLHLFLEEQKKHLLCQIDRVEEEIARERDENMAKLSRERSSLETLIREMEEKQQESADEPQEDIGNALERCRNWKLENPVVVAPELKWCIWDICDITPYLKNVIEQFKDHLKSGFRLQKENLHFDPLTSGPWVVLSADCKTVTEGDQYRALSNNPERFDTCSFVLAEEGFTTGRHFWEVYVGSEDQWAVGVARESVKRKGDVVCGPAEGIWEMGVWGGEYRTFNPPADPVLSLRNKPRKVFVTLNCEGRRVAFYDGDRANLLCEFTETSFDREILHPWFYVAKRAHLTLSD</sequence>
<organism evidence="12 13">
    <name type="scientific">Anolis carolinensis</name>
    <name type="common">Green anole</name>
    <name type="synonym">American chameleon</name>
    <dbReference type="NCBI Taxonomy" id="28377"/>
    <lineage>
        <taxon>Eukaryota</taxon>
        <taxon>Metazoa</taxon>
        <taxon>Chordata</taxon>
        <taxon>Craniata</taxon>
        <taxon>Vertebrata</taxon>
        <taxon>Euteleostomi</taxon>
        <taxon>Lepidosauria</taxon>
        <taxon>Squamata</taxon>
        <taxon>Bifurcata</taxon>
        <taxon>Unidentata</taxon>
        <taxon>Episquamata</taxon>
        <taxon>Toxicofera</taxon>
        <taxon>Iguania</taxon>
        <taxon>Dactyloidae</taxon>
        <taxon>Anolis</taxon>
    </lineage>
</organism>
<evidence type="ECO:0000313" key="12">
    <source>
        <dbReference type="Ensembl" id="ENSACAP00000031709.1"/>
    </source>
</evidence>
<dbReference type="InParanoid" id="A0A803T919"/>
<dbReference type="GO" id="GO:0005737">
    <property type="term" value="C:cytoplasm"/>
    <property type="evidence" value="ECO:0000318"/>
    <property type="project" value="GO_Central"/>
</dbReference>
<dbReference type="SMART" id="SM00449">
    <property type="entry name" value="SPRY"/>
    <property type="match status" value="1"/>
</dbReference>
<comment type="function">
    <text evidence="6">Neurotoxin that produces dose-dependent hypolocomotion and hyperalgesia in mice. May directly act on the central nervous system, as it is 6500-fold more potent when administered intracerebroventricularly than intraperitoneal.</text>
</comment>
<evidence type="ECO:0000259" key="11">
    <source>
        <dbReference type="PROSITE" id="PS50188"/>
    </source>
</evidence>
<keyword evidence="13" id="KW-1185">Reference proteome</keyword>
<evidence type="ECO:0000256" key="1">
    <source>
        <dbReference type="ARBA" id="ARBA00009651"/>
    </source>
</evidence>
<dbReference type="GO" id="GO:0045087">
    <property type="term" value="P:innate immune response"/>
    <property type="evidence" value="ECO:0000318"/>
    <property type="project" value="GO_Central"/>
</dbReference>
<reference evidence="12 13" key="1">
    <citation type="submission" date="2009-12" db="EMBL/GenBank/DDBJ databases">
        <title>The Genome Sequence of Anolis carolinensis (Green Anole Lizard).</title>
        <authorList>
            <consortium name="The Genome Sequencing Platform"/>
            <person name="Di Palma F."/>
            <person name="Alfoldi J."/>
            <person name="Heiman D."/>
            <person name="Young S."/>
            <person name="Grabherr M."/>
            <person name="Johnson J."/>
            <person name="Lander E.S."/>
            <person name="Lindblad-Toh K."/>
        </authorList>
    </citation>
    <scope>NUCLEOTIDE SEQUENCE [LARGE SCALE GENOMIC DNA]</scope>
    <source>
        <strain evidence="12 13">JBL SC #1</strain>
    </source>
</reference>
<evidence type="ECO:0000256" key="5">
    <source>
        <dbReference type="ARBA" id="ARBA00022833"/>
    </source>
</evidence>
<dbReference type="SUPFAM" id="SSF57850">
    <property type="entry name" value="RING/U-box"/>
    <property type="match status" value="1"/>
</dbReference>
<keyword evidence="8" id="KW-0175">Coiled coil</keyword>
<dbReference type="GO" id="GO:0008270">
    <property type="term" value="F:zinc ion binding"/>
    <property type="evidence" value="ECO:0007669"/>
    <property type="project" value="UniProtKB-KW"/>
</dbReference>
<dbReference type="Gene3D" id="2.60.120.920">
    <property type="match status" value="1"/>
</dbReference>
<dbReference type="InterPro" id="IPR043136">
    <property type="entry name" value="B30.2/SPRY_sf"/>
</dbReference>
<dbReference type="Ensembl" id="ENSACAT00000037582.1">
    <property type="protein sequence ID" value="ENSACAP00000031709.1"/>
    <property type="gene ID" value="ENSACAG00000028832.2"/>
</dbReference>
<accession>A0A803T919</accession>
<dbReference type="Pfam" id="PF13765">
    <property type="entry name" value="PRY"/>
    <property type="match status" value="1"/>
</dbReference>
<name>A0A803T919_ANOCA</name>
<comment type="similarity">
    <text evidence="1">Belongs to the ohanin/vespryn family.</text>
</comment>
<evidence type="ECO:0000259" key="9">
    <source>
        <dbReference type="PROSITE" id="PS50089"/>
    </source>
</evidence>
<dbReference type="InterPro" id="IPR013320">
    <property type="entry name" value="ConA-like_dom_sf"/>
</dbReference>
<feature type="domain" description="B box-type" evidence="10">
    <location>
        <begin position="90"/>
        <end position="131"/>
    </location>
</feature>
<dbReference type="SMART" id="SM00589">
    <property type="entry name" value="PRY"/>
    <property type="match status" value="1"/>
</dbReference>
<dbReference type="InterPro" id="IPR013083">
    <property type="entry name" value="Znf_RING/FYVE/PHD"/>
</dbReference>
<dbReference type="InterPro" id="IPR000315">
    <property type="entry name" value="Znf_B-box"/>
</dbReference>
<dbReference type="Gene3D" id="3.30.160.60">
    <property type="entry name" value="Classic Zinc Finger"/>
    <property type="match status" value="1"/>
</dbReference>
<dbReference type="Proteomes" id="UP000001646">
    <property type="component" value="Chromosome 2"/>
</dbReference>
<keyword evidence="3" id="KW-0479">Metal-binding</keyword>
<dbReference type="PROSITE" id="PS50089">
    <property type="entry name" value="ZF_RING_2"/>
    <property type="match status" value="1"/>
</dbReference>
<dbReference type="GeneTree" id="ENSGT01030000234669"/>
<dbReference type="Pfam" id="PF00643">
    <property type="entry name" value="zf-B_box"/>
    <property type="match status" value="1"/>
</dbReference>
<dbReference type="SUPFAM" id="SSF49899">
    <property type="entry name" value="Concanavalin A-like lectins/glucanases"/>
    <property type="match status" value="1"/>
</dbReference>
<dbReference type="SMART" id="SM00184">
    <property type="entry name" value="RING"/>
    <property type="match status" value="1"/>
</dbReference>
<dbReference type="InterPro" id="IPR003879">
    <property type="entry name" value="Butyrophylin_SPRY"/>
</dbReference>
<dbReference type="PROSITE" id="PS50188">
    <property type="entry name" value="B302_SPRY"/>
    <property type="match status" value="1"/>
</dbReference>
<gene>
    <name evidence="12" type="primary">LOC100557938</name>
</gene>
<evidence type="ECO:0000256" key="6">
    <source>
        <dbReference type="ARBA" id="ARBA00034460"/>
    </source>
</evidence>
<keyword evidence="2" id="KW-0800">Toxin</keyword>
<keyword evidence="4 7" id="KW-0863">Zinc-finger</keyword>
<evidence type="ECO:0000256" key="8">
    <source>
        <dbReference type="SAM" id="Coils"/>
    </source>
</evidence>
<evidence type="ECO:0000256" key="2">
    <source>
        <dbReference type="ARBA" id="ARBA00022699"/>
    </source>
</evidence>
<dbReference type="PROSITE" id="PS50119">
    <property type="entry name" value="ZF_BBOX"/>
    <property type="match status" value="1"/>
</dbReference>
<feature type="domain" description="RING-type" evidence="9">
    <location>
        <begin position="16"/>
        <end position="57"/>
    </location>
</feature>
<reference evidence="12" key="2">
    <citation type="submission" date="2025-08" db="UniProtKB">
        <authorList>
            <consortium name="Ensembl"/>
        </authorList>
    </citation>
    <scope>IDENTIFICATION</scope>
</reference>
<dbReference type="AlphaFoldDB" id="A0A803T919"/>
<dbReference type="KEGG" id="acs:100557938"/>
<dbReference type="SUPFAM" id="SSF57845">
    <property type="entry name" value="B-box zinc-binding domain"/>
    <property type="match status" value="1"/>
</dbReference>
<feature type="domain" description="B30.2/SPRY" evidence="11">
    <location>
        <begin position="286"/>
        <end position="475"/>
    </location>
</feature>
<dbReference type="InterPro" id="IPR006574">
    <property type="entry name" value="PRY"/>
</dbReference>
<dbReference type="GeneID" id="100557938"/>
<dbReference type="InterPro" id="IPR003877">
    <property type="entry name" value="SPRY_dom"/>
</dbReference>
<dbReference type="Pfam" id="PF00622">
    <property type="entry name" value="SPRY"/>
    <property type="match status" value="1"/>
</dbReference>
<dbReference type="PANTHER" id="PTHR24103">
    <property type="entry name" value="E3 UBIQUITIN-PROTEIN LIGASE TRIM"/>
    <property type="match status" value="1"/>
</dbReference>
<keyword evidence="2" id="KW-0528">Neurotoxin</keyword>
<dbReference type="InterPro" id="IPR001870">
    <property type="entry name" value="B30.2/SPRY"/>
</dbReference>
<proteinExistence type="inferred from homology"/>
<evidence type="ECO:0000256" key="3">
    <source>
        <dbReference type="ARBA" id="ARBA00022723"/>
    </source>
</evidence>
<dbReference type="InterPro" id="IPR017907">
    <property type="entry name" value="Znf_RING_CS"/>
</dbReference>
<dbReference type="PROSITE" id="PS00518">
    <property type="entry name" value="ZF_RING_1"/>
    <property type="match status" value="1"/>
</dbReference>
<evidence type="ECO:0000259" key="10">
    <source>
        <dbReference type="PROSITE" id="PS50119"/>
    </source>
</evidence>
<dbReference type="CDD" id="cd19762">
    <property type="entry name" value="Bbox2_TRIM7-like"/>
    <property type="match status" value="1"/>
</dbReference>
<feature type="coiled-coil region" evidence="8">
    <location>
        <begin position="187"/>
        <end position="243"/>
    </location>
</feature>
<keyword evidence="5" id="KW-0862">Zinc</keyword>
<reference evidence="12" key="3">
    <citation type="submission" date="2025-09" db="UniProtKB">
        <authorList>
            <consortium name="Ensembl"/>
        </authorList>
    </citation>
    <scope>IDENTIFICATION</scope>
</reference>
<dbReference type="Gene3D" id="3.30.40.10">
    <property type="entry name" value="Zinc/RING finger domain, C3HC4 (zinc finger)"/>
    <property type="match status" value="1"/>
</dbReference>
<evidence type="ECO:0000256" key="7">
    <source>
        <dbReference type="PROSITE-ProRule" id="PRU00024"/>
    </source>
</evidence>
<evidence type="ECO:0008006" key="14">
    <source>
        <dbReference type="Google" id="ProtNLM"/>
    </source>
</evidence>
<dbReference type="PRINTS" id="PR01407">
    <property type="entry name" value="BUTYPHLNCDUF"/>
</dbReference>
<dbReference type="SMART" id="SM00336">
    <property type="entry name" value="BBOX"/>
    <property type="match status" value="1"/>
</dbReference>
<dbReference type="CDD" id="cd12888">
    <property type="entry name" value="SPRY_PRY_TRIM7_like"/>
    <property type="match status" value="1"/>
</dbReference>